<dbReference type="GO" id="GO:0008234">
    <property type="term" value="F:cysteine-type peptidase activity"/>
    <property type="evidence" value="ECO:0007669"/>
    <property type="project" value="UniProtKB-KW"/>
</dbReference>
<dbReference type="OrthoDB" id="407146at2759"/>
<dbReference type="PANTHER" id="PTHR23402:SF1">
    <property type="entry name" value="PYROGLUTAMYL-PEPTIDASE I"/>
    <property type="match status" value="1"/>
</dbReference>
<dbReference type="SUPFAM" id="SSF53182">
    <property type="entry name" value="Pyrrolidone carboxyl peptidase (pyroglutamate aminopeptidase)"/>
    <property type="match status" value="1"/>
</dbReference>
<accession>A0A9P6MXX2</accession>
<dbReference type="InterPro" id="IPR036440">
    <property type="entry name" value="Peptidase_C15-like_sf"/>
</dbReference>
<gene>
    <name evidence="5" type="ORF">BGZ80_008925</name>
</gene>
<keyword evidence="6" id="KW-1185">Reference proteome</keyword>
<dbReference type="InterPro" id="IPR016125">
    <property type="entry name" value="Peptidase_C15-like"/>
</dbReference>
<evidence type="ECO:0000256" key="3">
    <source>
        <dbReference type="ARBA" id="ARBA00022801"/>
    </source>
</evidence>
<comment type="similarity">
    <text evidence="1">Belongs to the peptidase C15 family.</text>
</comment>
<dbReference type="EMBL" id="JAAAID010000500">
    <property type="protein sequence ID" value="KAG0016811.1"/>
    <property type="molecule type" value="Genomic_DNA"/>
</dbReference>
<keyword evidence="4" id="KW-0788">Thiol protease</keyword>
<keyword evidence="2" id="KW-0645">Protease</keyword>
<sequence length="259" mass="29259">MAPINKRNNNRVKVVLTGFEPFGSHATNPSWLSIQSLNNTYLDLPAAAKVNPKHRDATQAYLVCKELPVEYRKVPELVPSLHVQHSRKPSSKTKPQEQIEQVEAEEEEEQYLSTYYIHLGVGRNGHTAIETQAHRVGYGHPDNSQWSPESKEVPPVTKEAWADDPSLLTTTVDTEALANYLSSEKGWICQKSMDAGLYLCEYTFYLSMAERNRRIVAGEEGETERTCLFVHLPAVGSPYSLEELQRFVKDMIVAVVSFH</sequence>
<evidence type="ECO:0000256" key="1">
    <source>
        <dbReference type="ARBA" id="ARBA00006641"/>
    </source>
</evidence>
<evidence type="ECO:0000313" key="5">
    <source>
        <dbReference type="EMBL" id="KAG0016811.1"/>
    </source>
</evidence>
<protein>
    <recommendedName>
        <fullName evidence="7">Peptidase C15, pyroglutamyl peptidase I-like protein</fullName>
    </recommendedName>
</protein>
<evidence type="ECO:0000313" key="6">
    <source>
        <dbReference type="Proteomes" id="UP000703661"/>
    </source>
</evidence>
<proteinExistence type="inferred from homology"/>
<evidence type="ECO:0008006" key="7">
    <source>
        <dbReference type="Google" id="ProtNLM"/>
    </source>
</evidence>
<dbReference type="Proteomes" id="UP000703661">
    <property type="component" value="Unassembled WGS sequence"/>
</dbReference>
<evidence type="ECO:0000256" key="2">
    <source>
        <dbReference type="ARBA" id="ARBA00022670"/>
    </source>
</evidence>
<reference evidence="5" key="1">
    <citation type="journal article" date="2020" name="Fungal Divers.">
        <title>Resolving the Mortierellaceae phylogeny through synthesis of multi-gene phylogenetics and phylogenomics.</title>
        <authorList>
            <person name="Vandepol N."/>
            <person name="Liber J."/>
            <person name="Desiro A."/>
            <person name="Na H."/>
            <person name="Kennedy M."/>
            <person name="Barry K."/>
            <person name="Grigoriev I.V."/>
            <person name="Miller A.N."/>
            <person name="O'Donnell K."/>
            <person name="Stajich J.E."/>
            <person name="Bonito G."/>
        </authorList>
    </citation>
    <scope>NUCLEOTIDE SEQUENCE</scope>
    <source>
        <strain evidence="5">NRRL 2769</strain>
    </source>
</reference>
<dbReference type="PANTHER" id="PTHR23402">
    <property type="entry name" value="PROTEASE FAMILY C15 PYROGLUTAMYL-PEPTIDASE I-RELATED"/>
    <property type="match status" value="1"/>
</dbReference>
<dbReference type="AlphaFoldDB" id="A0A9P6MXX2"/>
<name>A0A9P6MXX2_9FUNG</name>
<comment type="caution">
    <text evidence="5">The sequence shown here is derived from an EMBL/GenBank/DDBJ whole genome shotgun (WGS) entry which is preliminary data.</text>
</comment>
<organism evidence="5 6">
    <name type="scientific">Entomortierella chlamydospora</name>
    <dbReference type="NCBI Taxonomy" id="101097"/>
    <lineage>
        <taxon>Eukaryota</taxon>
        <taxon>Fungi</taxon>
        <taxon>Fungi incertae sedis</taxon>
        <taxon>Mucoromycota</taxon>
        <taxon>Mortierellomycotina</taxon>
        <taxon>Mortierellomycetes</taxon>
        <taxon>Mortierellales</taxon>
        <taxon>Mortierellaceae</taxon>
        <taxon>Entomortierella</taxon>
    </lineage>
</organism>
<dbReference type="GO" id="GO:0006508">
    <property type="term" value="P:proteolysis"/>
    <property type="evidence" value="ECO:0007669"/>
    <property type="project" value="UniProtKB-KW"/>
</dbReference>
<evidence type="ECO:0000256" key="4">
    <source>
        <dbReference type="ARBA" id="ARBA00022807"/>
    </source>
</evidence>
<keyword evidence="3" id="KW-0378">Hydrolase</keyword>
<dbReference type="Gene3D" id="3.40.630.20">
    <property type="entry name" value="Peptidase C15, pyroglutamyl peptidase I-like"/>
    <property type="match status" value="1"/>
</dbReference>